<reference evidence="2 3" key="1">
    <citation type="submission" date="2018-06" db="EMBL/GenBank/DDBJ databases">
        <authorList>
            <consortium name="Pathogen Informatics"/>
            <person name="Doyle S."/>
        </authorList>
    </citation>
    <scope>NUCLEOTIDE SEQUENCE [LARGE SCALE GENOMIC DNA]</scope>
    <source>
        <strain evidence="2 3">NCTC11343</strain>
    </source>
</reference>
<organism evidence="2 3">
    <name type="scientific">Sphingobacterium multivorum</name>
    <dbReference type="NCBI Taxonomy" id="28454"/>
    <lineage>
        <taxon>Bacteria</taxon>
        <taxon>Pseudomonadati</taxon>
        <taxon>Bacteroidota</taxon>
        <taxon>Sphingobacteriia</taxon>
        <taxon>Sphingobacteriales</taxon>
        <taxon>Sphingobacteriaceae</taxon>
        <taxon>Sphingobacterium</taxon>
    </lineage>
</organism>
<dbReference type="EMBL" id="UAUU01000011">
    <property type="protein sequence ID" value="SPZ92707.1"/>
    <property type="molecule type" value="Genomic_DNA"/>
</dbReference>
<dbReference type="Gene3D" id="2.130.10.10">
    <property type="entry name" value="YVTN repeat-like/Quinoprotein amine dehydrogenase"/>
    <property type="match status" value="2"/>
</dbReference>
<protein>
    <submittedName>
        <fullName evidence="2">Response regulator containing a CheY-like receiver domain and a GGDEF domain</fullName>
    </submittedName>
</protein>
<evidence type="ECO:0000256" key="1">
    <source>
        <dbReference type="ARBA" id="ARBA00022553"/>
    </source>
</evidence>
<evidence type="ECO:0000313" key="3">
    <source>
        <dbReference type="Proteomes" id="UP000251241"/>
    </source>
</evidence>
<dbReference type="RefSeq" id="WP_112375995.1">
    <property type="nucleotide sequence ID" value="NZ_UAUU01000011.1"/>
</dbReference>
<dbReference type="SUPFAM" id="SSF50969">
    <property type="entry name" value="YVTN repeat-like/Quinoprotein amine dehydrogenase"/>
    <property type="match status" value="1"/>
</dbReference>
<sequence length="473" mass="53907">MQSLYFYWLLVCSFVGTPVFGQSLDYPSFRNISLGTNANTVHSFAQDSLGMLWLGSNNGLFNYDGYALQPLTGTKSSFQTFVYCIALIDNKHFALGTGQGVLLYNYQFDRFESFPAGGPGDVRSLLLVGDTLWIGSISGLYCYNTKTRKLIDYHNSFPKNKSKSAVYALEKVGDRILIGTYNGLFELNPARKDIAPLPLPDYRPGSNQFVNSIFSIPESASTYVGTEYGLYRYNTKNHTLQKTPVLQNHPIKAMASKDSNTLLVGTDDGLFTYQLDQQLVKRIKHDSRNRNSLANNIVWSIFKDRSENIWLGTDLGFSLWSNRKVEKILPIYQLTASSDGNRFYKINRDRNGWYWLGGDNGLIRVRGLDDKNTESNWYRMDAKTYRLAHNRIRDIFEDHTGLVWIASDGGVNVFDAHTKQFKTFTIVDASGRRNAKWSYDILQDGQDNFWVASYMGGYLLSTEAVYWRRRARS</sequence>
<evidence type="ECO:0000313" key="2">
    <source>
        <dbReference type="EMBL" id="SPZ92707.1"/>
    </source>
</evidence>
<dbReference type="PANTHER" id="PTHR43547">
    <property type="entry name" value="TWO-COMPONENT HISTIDINE KINASE"/>
    <property type="match status" value="1"/>
</dbReference>
<dbReference type="Proteomes" id="UP000251241">
    <property type="component" value="Unassembled WGS sequence"/>
</dbReference>
<dbReference type="GO" id="GO:0000155">
    <property type="term" value="F:phosphorelay sensor kinase activity"/>
    <property type="evidence" value="ECO:0007669"/>
    <property type="project" value="TreeGrafter"/>
</dbReference>
<name>A0A2X2JEE1_SPHMU</name>
<dbReference type="SUPFAM" id="SSF63829">
    <property type="entry name" value="Calcium-dependent phosphotriesterase"/>
    <property type="match status" value="1"/>
</dbReference>
<dbReference type="PANTHER" id="PTHR43547:SF2">
    <property type="entry name" value="HYBRID SIGNAL TRANSDUCTION HISTIDINE KINASE C"/>
    <property type="match status" value="1"/>
</dbReference>
<accession>A0A2X2JEE1</accession>
<dbReference type="InterPro" id="IPR011044">
    <property type="entry name" value="Quino_amine_DH_bsu"/>
</dbReference>
<dbReference type="InterPro" id="IPR011110">
    <property type="entry name" value="Reg_prop"/>
</dbReference>
<keyword evidence="1" id="KW-0597">Phosphoprotein</keyword>
<gene>
    <name evidence="2" type="ORF">NCTC11343_04695</name>
</gene>
<dbReference type="InterPro" id="IPR015943">
    <property type="entry name" value="WD40/YVTN_repeat-like_dom_sf"/>
</dbReference>
<proteinExistence type="predicted"/>
<dbReference type="Pfam" id="PF07494">
    <property type="entry name" value="Reg_prop"/>
    <property type="match status" value="3"/>
</dbReference>
<dbReference type="AlphaFoldDB" id="A0A2X2JEE1"/>